<dbReference type="GO" id="GO:0044550">
    <property type="term" value="P:secondary metabolite biosynthetic process"/>
    <property type="evidence" value="ECO:0007669"/>
    <property type="project" value="TreeGrafter"/>
</dbReference>
<evidence type="ECO:0000256" key="3">
    <source>
        <dbReference type="ARBA" id="ARBA00022553"/>
    </source>
</evidence>
<dbReference type="PANTHER" id="PTHR45527">
    <property type="entry name" value="NONRIBOSOMAL PEPTIDE SYNTHETASE"/>
    <property type="match status" value="1"/>
</dbReference>
<dbReference type="Proteomes" id="UP000308444">
    <property type="component" value="Unassembled WGS sequence"/>
</dbReference>
<feature type="domain" description="Carrier" evidence="4">
    <location>
        <begin position="18"/>
        <end position="85"/>
    </location>
</feature>
<organism evidence="5 6">
    <name type="scientific">Bacillus cereus</name>
    <dbReference type="NCBI Taxonomy" id="1396"/>
    <lineage>
        <taxon>Bacteria</taxon>
        <taxon>Bacillati</taxon>
        <taxon>Bacillota</taxon>
        <taxon>Bacilli</taxon>
        <taxon>Bacillales</taxon>
        <taxon>Bacillaceae</taxon>
        <taxon>Bacillus</taxon>
        <taxon>Bacillus cereus group</taxon>
    </lineage>
</organism>
<sequence>KNVIIDSSPSMEITNYVKPLDDMERKLVDIWKEVIGNPCIGVVDNFFALGGHSLHATVINAKIWKEFNVQLSLANLFEYPTIRTL</sequence>
<evidence type="ECO:0000259" key="4">
    <source>
        <dbReference type="PROSITE" id="PS50075"/>
    </source>
</evidence>
<proteinExistence type="predicted"/>
<evidence type="ECO:0000313" key="6">
    <source>
        <dbReference type="Proteomes" id="UP000308444"/>
    </source>
</evidence>
<comment type="caution">
    <text evidence="5">The sequence shown here is derived from an EMBL/GenBank/DDBJ whole genome shotgun (WGS) entry which is preliminary data.</text>
</comment>
<dbReference type="EMBL" id="SZOH01003990">
    <property type="protein sequence ID" value="TKI88487.1"/>
    <property type="molecule type" value="Genomic_DNA"/>
</dbReference>
<feature type="non-terminal residue" evidence="5">
    <location>
        <position position="1"/>
    </location>
</feature>
<reference evidence="5 6" key="1">
    <citation type="journal article" date="2019" name="Environ. Microbiol.">
        <title>An active ?-lactamase is a part of an orchestrated cell wall stress resistance network of Bacillus subtilis and related rhizosphere species.</title>
        <authorList>
            <person name="Bucher T."/>
            <person name="Keren-Paz A."/>
            <person name="Hausser J."/>
            <person name="Olender T."/>
            <person name="Cytryn E."/>
            <person name="Kolodkin-Gal I."/>
        </authorList>
    </citation>
    <scope>NUCLEOTIDE SEQUENCE [LARGE SCALE GENOMIC DNA]</scope>
    <source>
        <strain evidence="5 6">I32</strain>
    </source>
</reference>
<dbReference type="SUPFAM" id="SSF47336">
    <property type="entry name" value="ACP-like"/>
    <property type="match status" value="1"/>
</dbReference>
<dbReference type="Gene3D" id="1.10.1200.10">
    <property type="entry name" value="ACP-like"/>
    <property type="match status" value="1"/>
</dbReference>
<dbReference type="PROSITE" id="PS50075">
    <property type="entry name" value="CARRIER"/>
    <property type="match status" value="1"/>
</dbReference>
<dbReference type="AlphaFoldDB" id="A0A9X9F203"/>
<keyword evidence="2" id="KW-0596">Phosphopantetheine</keyword>
<dbReference type="FunFam" id="1.10.1200.10:FF:000005">
    <property type="entry name" value="Nonribosomal peptide synthetase 1"/>
    <property type="match status" value="1"/>
</dbReference>
<dbReference type="GO" id="GO:0005737">
    <property type="term" value="C:cytoplasm"/>
    <property type="evidence" value="ECO:0007669"/>
    <property type="project" value="TreeGrafter"/>
</dbReference>
<dbReference type="GO" id="GO:0043041">
    <property type="term" value="P:amino acid activation for nonribosomal peptide biosynthetic process"/>
    <property type="evidence" value="ECO:0007669"/>
    <property type="project" value="TreeGrafter"/>
</dbReference>
<protein>
    <recommendedName>
        <fullName evidence="4">Carrier domain-containing protein</fullName>
    </recommendedName>
</protein>
<dbReference type="Pfam" id="PF00550">
    <property type="entry name" value="PP-binding"/>
    <property type="match status" value="1"/>
</dbReference>
<dbReference type="InterPro" id="IPR009081">
    <property type="entry name" value="PP-bd_ACP"/>
</dbReference>
<evidence type="ECO:0000313" key="5">
    <source>
        <dbReference type="EMBL" id="TKI88487.1"/>
    </source>
</evidence>
<name>A0A9X9F203_BACCE</name>
<dbReference type="GO" id="GO:0031177">
    <property type="term" value="F:phosphopantetheine binding"/>
    <property type="evidence" value="ECO:0007669"/>
    <property type="project" value="TreeGrafter"/>
</dbReference>
<keyword evidence="3" id="KW-0597">Phosphoprotein</keyword>
<comment type="cofactor">
    <cofactor evidence="1">
        <name>pantetheine 4'-phosphate</name>
        <dbReference type="ChEBI" id="CHEBI:47942"/>
    </cofactor>
</comment>
<dbReference type="PANTHER" id="PTHR45527:SF1">
    <property type="entry name" value="FATTY ACID SYNTHASE"/>
    <property type="match status" value="1"/>
</dbReference>
<accession>A0A9X9F203</accession>
<evidence type="ECO:0000256" key="1">
    <source>
        <dbReference type="ARBA" id="ARBA00001957"/>
    </source>
</evidence>
<gene>
    <name evidence="5" type="ORF">FC695_37555</name>
</gene>
<dbReference type="InterPro" id="IPR036736">
    <property type="entry name" value="ACP-like_sf"/>
</dbReference>
<evidence type="ECO:0000256" key="2">
    <source>
        <dbReference type="ARBA" id="ARBA00022450"/>
    </source>
</evidence>
<feature type="non-terminal residue" evidence="5">
    <location>
        <position position="85"/>
    </location>
</feature>